<dbReference type="EMBL" id="LAZR01040763">
    <property type="protein sequence ID" value="KKL13674.1"/>
    <property type="molecule type" value="Genomic_DNA"/>
</dbReference>
<name>A0A0F9AVR6_9ZZZZ</name>
<proteinExistence type="predicted"/>
<evidence type="ECO:0000313" key="1">
    <source>
        <dbReference type="EMBL" id="KKL13674.1"/>
    </source>
</evidence>
<dbReference type="AlphaFoldDB" id="A0A0F9AVR6"/>
<gene>
    <name evidence="1" type="ORF">LCGC14_2523400</name>
</gene>
<comment type="caution">
    <text evidence="1">The sequence shown here is derived from an EMBL/GenBank/DDBJ whole genome shotgun (WGS) entry which is preliminary data.</text>
</comment>
<sequence length="102" mass="12032">MDKDFKAGDRVLWVNIGNNREGEVRGGPYHIEERVGLAYLVDFRDYPTQLLSSRVLERMEQWDKVKVLTWVPGANIRYKRLTEDSPKEWIEVAVTELQVRVR</sequence>
<protein>
    <submittedName>
        <fullName evidence="1">Uncharacterized protein</fullName>
    </submittedName>
</protein>
<reference evidence="1" key="1">
    <citation type="journal article" date="2015" name="Nature">
        <title>Complex archaea that bridge the gap between prokaryotes and eukaryotes.</title>
        <authorList>
            <person name="Spang A."/>
            <person name="Saw J.H."/>
            <person name="Jorgensen S.L."/>
            <person name="Zaremba-Niedzwiedzka K."/>
            <person name="Martijn J."/>
            <person name="Lind A.E."/>
            <person name="van Eijk R."/>
            <person name="Schleper C."/>
            <person name="Guy L."/>
            <person name="Ettema T.J."/>
        </authorList>
    </citation>
    <scope>NUCLEOTIDE SEQUENCE</scope>
</reference>
<organism evidence="1">
    <name type="scientific">marine sediment metagenome</name>
    <dbReference type="NCBI Taxonomy" id="412755"/>
    <lineage>
        <taxon>unclassified sequences</taxon>
        <taxon>metagenomes</taxon>
        <taxon>ecological metagenomes</taxon>
    </lineage>
</organism>
<accession>A0A0F9AVR6</accession>